<keyword evidence="2" id="KW-1133">Transmembrane helix</keyword>
<evidence type="ECO:0000256" key="2">
    <source>
        <dbReference type="SAM" id="Phobius"/>
    </source>
</evidence>
<dbReference type="AlphaFoldDB" id="A0A101FXX7"/>
<feature type="transmembrane region" description="Helical" evidence="2">
    <location>
        <begin position="54"/>
        <end position="72"/>
    </location>
</feature>
<reference evidence="3 4" key="1">
    <citation type="journal article" date="2015" name="MBio">
        <title>Genome-Resolved Metagenomic Analysis Reveals Roles for Candidate Phyla and Other Microbial Community Members in Biogeochemical Transformations in Oil Reservoirs.</title>
        <authorList>
            <person name="Hu P."/>
            <person name="Tom L."/>
            <person name="Singh A."/>
            <person name="Thomas B.C."/>
            <person name="Baker B.J."/>
            <person name="Piceno Y.M."/>
            <person name="Andersen G.L."/>
            <person name="Banfield J.F."/>
        </authorList>
    </citation>
    <scope>NUCLEOTIDE SEQUENCE [LARGE SCALE GENOMIC DNA]</scope>
    <source>
        <strain evidence="3">46_16</strain>
    </source>
</reference>
<evidence type="ECO:0000313" key="4">
    <source>
        <dbReference type="Proteomes" id="UP000064249"/>
    </source>
</evidence>
<evidence type="ECO:0000256" key="1">
    <source>
        <dbReference type="SAM" id="MobiDB-lite"/>
    </source>
</evidence>
<dbReference type="EMBL" id="LGFU01000022">
    <property type="protein sequence ID" value="KUK46531.1"/>
    <property type="molecule type" value="Genomic_DNA"/>
</dbReference>
<sequence>MAEIKENPSTPPLNSTAKVDTEKKAKESLHKSEVKKEETPGKKKTFFQKALRQILLAVLLLAIGAGLVFFLVHQPATKEYNAQKEEALRLQNIESQYNTLQGDYEDLKTRHDVAVTLVNVYQIQNNVNIARIALMEGNETRLSIALGYVEADIGTLDIGDFPEKIDLNSRVTAVKNYLPNNTQKALQELNALFDDLLLLANNLEITE</sequence>
<protein>
    <submittedName>
        <fullName evidence="3">Uncharacterized protein</fullName>
    </submittedName>
</protein>
<feature type="compositionally biased region" description="Basic and acidic residues" evidence="1">
    <location>
        <begin position="19"/>
        <end position="38"/>
    </location>
</feature>
<feature type="region of interest" description="Disordered" evidence="1">
    <location>
        <begin position="1"/>
        <end position="38"/>
    </location>
</feature>
<comment type="caution">
    <text evidence="3">The sequence shown here is derived from an EMBL/GenBank/DDBJ whole genome shotgun (WGS) entry which is preliminary data.</text>
</comment>
<organism evidence="3 4">
    <name type="scientific">Anaerolinea thermophila</name>
    <dbReference type="NCBI Taxonomy" id="167964"/>
    <lineage>
        <taxon>Bacteria</taxon>
        <taxon>Bacillati</taxon>
        <taxon>Chloroflexota</taxon>
        <taxon>Anaerolineae</taxon>
        <taxon>Anaerolineales</taxon>
        <taxon>Anaerolineaceae</taxon>
        <taxon>Anaerolinea</taxon>
    </lineage>
</organism>
<evidence type="ECO:0000313" key="3">
    <source>
        <dbReference type="EMBL" id="KUK46531.1"/>
    </source>
</evidence>
<keyword evidence="2" id="KW-0812">Transmembrane</keyword>
<proteinExistence type="predicted"/>
<name>A0A101FXX7_9CHLR</name>
<dbReference type="Proteomes" id="UP000064249">
    <property type="component" value="Unassembled WGS sequence"/>
</dbReference>
<gene>
    <name evidence="3" type="ORF">XD73_0601</name>
</gene>
<keyword evidence="2" id="KW-0472">Membrane</keyword>
<accession>A0A101FXX7</accession>